<dbReference type="Gene3D" id="3.60.10.10">
    <property type="entry name" value="Endonuclease/exonuclease/phosphatase"/>
    <property type="match status" value="1"/>
</dbReference>
<protein>
    <submittedName>
        <fullName evidence="3">Endonuclease/exonuclease/phosphatase family protein</fullName>
    </submittedName>
</protein>
<keyword evidence="3" id="KW-0255">Endonuclease</keyword>
<comment type="caution">
    <text evidence="3">The sequence shown here is derived from an EMBL/GenBank/DDBJ whole genome shotgun (WGS) entry which is preliminary data.</text>
</comment>
<organism evidence="3 4">
    <name type="scientific">Actinomycetospora flava</name>
    <dbReference type="NCBI Taxonomy" id="3129232"/>
    <lineage>
        <taxon>Bacteria</taxon>
        <taxon>Bacillati</taxon>
        <taxon>Actinomycetota</taxon>
        <taxon>Actinomycetes</taxon>
        <taxon>Pseudonocardiales</taxon>
        <taxon>Pseudonocardiaceae</taxon>
        <taxon>Actinomycetospora</taxon>
    </lineage>
</organism>
<keyword evidence="1" id="KW-1133">Transmembrane helix</keyword>
<evidence type="ECO:0000259" key="2">
    <source>
        <dbReference type="Pfam" id="PF03372"/>
    </source>
</evidence>
<accession>A0ABU8LY38</accession>
<dbReference type="InterPro" id="IPR036691">
    <property type="entry name" value="Endo/exonu/phosph_ase_sf"/>
</dbReference>
<dbReference type="SUPFAM" id="SSF56219">
    <property type="entry name" value="DNase I-like"/>
    <property type="match status" value="1"/>
</dbReference>
<sequence>MRPVRSRVVSVLLALAAAAVVAWVPFWWWAPVGSPLAFGLLALTPVVSGVAVVVAAVCLLARRWVTGAVAAVAALALLAVVVPRATGDGDPVVTPGPTSAPVTVATINMRFGQADPAAVVGLVRAQQVEVLGLQEVTPEAEQALADAGLRAELPFVASRAEEGAGGTALYARHPLTSSGLVLREGVFSQVTARVLAPSGPVDVVVAHPAAPVFRDDAAGWAREITNLPGPAPLEGPPRLVLGDLNATLDHRPLRELLSGDIKGSTPIGERSSTLGAGPWTDSAAAVGAGLRGTWPTDRTLPPFAAIDHVLVSGPIAPVDLTTQVLPGSDHAGVVVRLLVRDGRAPVTPGA</sequence>
<keyword evidence="1" id="KW-0812">Transmembrane</keyword>
<dbReference type="RefSeq" id="WP_337699211.1">
    <property type="nucleotide sequence ID" value="NZ_JBBEGM010000001.1"/>
</dbReference>
<keyword evidence="4" id="KW-1185">Reference proteome</keyword>
<proteinExistence type="predicted"/>
<name>A0ABU8LY38_9PSEU</name>
<dbReference type="InterPro" id="IPR005135">
    <property type="entry name" value="Endo/exonuclease/phosphatase"/>
</dbReference>
<feature type="transmembrane region" description="Helical" evidence="1">
    <location>
        <begin position="36"/>
        <end position="57"/>
    </location>
</feature>
<feature type="transmembrane region" description="Helical" evidence="1">
    <location>
        <begin position="64"/>
        <end position="82"/>
    </location>
</feature>
<keyword evidence="3" id="KW-0378">Hydrolase</keyword>
<keyword evidence="1" id="KW-0472">Membrane</keyword>
<evidence type="ECO:0000256" key="1">
    <source>
        <dbReference type="SAM" id="Phobius"/>
    </source>
</evidence>
<dbReference type="EMBL" id="JBBEGM010000001">
    <property type="protein sequence ID" value="MEJ2860049.1"/>
    <property type="molecule type" value="Genomic_DNA"/>
</dbReference>
<evidence type="ECO:0000313" key="3">
    <source>
        <dbReference type="EMBL" id="MEJ2860049.1"/>
    </source>
</evidence>
<dbReference type="GO" id="GO:0004519">
    <property type="term" value="F:endonuclease activity"/>
    <property type="evidence" value="ECO:0007669"/>
    <property type="project" value="UniProtKB-KW"/>
</dbReference>
<feature type="transmembrane region" description="Helical" evidence="1">
    <location>
        <begin position="12"/>
        <end position="30"/>
    </location>
</feature>
<gene>
    <name evidence="3" type="ORF">WCD58_02705</name>
</gene>
<keyword evidence="3" id="KW-0540">Nuclease</keyword>
<feature type="domain" description="Endonuclease/exonuclease/phosphatase" evidence="2">
    <location>
        <begin position="105"/>
        <end position="330"/>
    </location>
</feature>
<dbReference type="Pfam" id="PF03372">
    <property type="entry name" value="Exo_endo_phos"/>
    <property type="match status" value="1"/>
</dbReference>
<evidence type="ECO:0000313" key="4">
    <source>
        <dbReference type="Proteomes" id="UP001369736"/>
    </source>
</evidence>
<reference evidence="3 4" key="1">
    <citation type="submission" date="2024-03" db="EMBL/GenBank/DDBJ databases">
        <title>Actinomycetospora sp. OC33-EN07, a novel actinomycete isolated from wild orchid (Aerides multiflora).</title>
        <authorList>
            <person name="Suriyachadkun C."/>
        </authorList>
    </citation>
    <scope>NUCLEOTIDE SEQUENCE [LARGE SCALE GENOMIC DNA]</scope>
    <source>
        <strain evidence="3 4">OC33-EN07</strain>
    </source>
</reference>
<dbReference type="Proteomes" id="UP001369736">
    <property type="component" value="Unassembled WGS sequence"/>
</dbReference>